<dbReference type="STRING" id="1035707.SAMN05216552_10741"/>
<dbReference type="OrthoDB" id="9803878at2"/>
<dbReference type="SUPFAM" id="SSF53098">
    <property type="entry name" value="Ribonuclease H-like"/>
    <property type="match status" value="1"/>
</dbReference>
<dbReference type="EMBL" id="FPBO01000074">
    <property type="protein sequence ID" value="SFV17759.1"/>
    <property type="molecule type" value="Genomic_DNA"/>
</dbReference>
<keyword evidence="3" id="KW-1185">Reference proteome</keyword>
<dbReference type="GO" id="GO:0015074">
    <property type="term" value="P:DNA integration"/>
    <property type="evidence" value="ECO:0007669"/>
    <property type="project" value="InterPro"/>
</dbReference>
<dbReference type="AlphaFoldDB" id="A0A1I7M726"/>
<feature type="non-terminal residue" evidence="2">
    <location>
        <position position="1"/>
    </location>
</feature>
<dbReference type="InterPro" id="IPR036397">
    <property type="entry name" value="RNaseH_sf"/>
</dbReference>
<dbReference type="Pfam" id="PF13683">
    <property type="entry name" value="rve_3"/>
    <property type="match status" value="1"/>
</dbReference>
<dbReference type="InterPro" id="IPR012337">
    <property type="entry name" value="RNaseH-like_sf"/>
</dbReference>
<sequence length="91" mass="10833">VEHRLAPPRHPQTNGMVERFNGRINELLRQTRFDSRADLETTLLNYLKLYNHHIPQRAIGTRTPIQALKEWQRQKPELFVKRVYDQTGLDT</sequence>
<dbReference type="InterPro" id="IPR001584">
    <property type="entry name" value="Integrase_cat-core"/>
</dbReference>
<protein>
    <submittedName>
        <fullName evidence="2">Integrase core domain-containing protein</fullName>
    </submittedName>
</protein>
<name>A0A1I7M726_9BURK</name>
<accession>A0A1I7M726</accession>
<evidence type="ECO:0000313" key="2">
    <source>
        <dbReference type="EMBL" id="SFV17759.1"/>
    </source>
</evidence>
<organism evidence="2 3">
    <name type="scientific">Pseudoduganella namucuonensis</name>
    <dbReference type="NCBI Taxonomy" id="1035707"/>
    <lineage>
        <taxon>Bacteria</taxon>
        <taxon>Pseudomonadati</taxon>
        <taxon>Pseudomonadota</taxon>
        <taxon>Betaproteobacteria</taxon>
        <taxon>Burkholderiales</taxon>
        <taxon>Oxalobacteraceae</taxon>
        <taxon>Telluria group</taxon>
        <taxon>Pseudoduganella</taxon>
    </lineage>
</organism>
<dbReference type="RefSeq" id="WP_143133494.1">
    <property type="nucleotide sequence ID" value="NZ_FPBO01000074.1"/>
</dbReference>
<proteinExistence type="predicted"/>
<dbReference type="PROSITE" id="PS50994">
    <property type="entry name" value="INTEGRASE"/>
    <property type="match status" value="1"/>
</dbReference>
<evidence type="ECO:0000313" key="3">
    <source>
        <dbReference type="Proteomes" id="UP000199391"/>
    </source>
</evidence>
<dbReference type="GO" id="GO:0003676">
    <property type="term" value="F:nucleic acid binding"/>
    <property type="evidence" value="ECO:0007669"/>
    <property type="project" value="InterPro"/>
</dbReference>
<reference evidence="3" key="1">
    <citation type="submission" date="2016-10" db="EMBL/GenBank/DDBJ databases">
        <authorList>
            <person name="Varghese N."/>
            <person name="Submissions S."/>
        </authorList>
    </citation>
    <scope>NUCLEOTIDE SEQUENCE [LARGE SCALE GENOMIC DNA]</scope>
    <source>
        <strain evidence="3">CGMCC 1.11014</strain>
    </source>
</reference>
<dbReference type="Gene3D" id="3.30.420.10">
    <property type="entry name" value="Ribonuclease H-like superfamily/Ribonuclease H"/>
    <property type="match status" value="1"/>
</dbReference>
<feature type="domain" description="Integrase catalytic" evidence="1">
    <location>
        <begin position="1"/>
        <end position="72"/>
    </location>
</feature>
<evidence type="ECO:0000259" key="1">
    <source>
        <dbReference type="PROSITE" id="PS50994"/>
    </source>
</evidence>
<dbReference type="Proteomes" id="UP000199391">
    <property type="component" value="Unassembled WGS sequence"/>
</dbReference>
<gene>
    <name evidence="2" type="ORF">SAMN05216552_10741</name>
</gene>